<dbReference type="InterPro" id="IPR025476">
    <property type="entry name" value="Helitron_helicase-like"/>
</dbReference>
<proteinExistence type="predicted"/>
<feature type="domain" description="Helitron helicase-like" evidence="1">
    <location>
        <begin position="236"/>
        <end position="408"/>
    </location>
</feature>
<sequence>MAPDDDGPNILLDDEARRFPNEGPMFCCKSGKVHTYIPEVPYELRRFFGSQTYRDAMYFRKHIQYFNSHFSFASFGVSIDQRLATAKGSSVYCFKAHGQIYHKLDPLTPSGKGTRHMQLYFYDTDDSIDHRVKRRYNALAMEQVAAISVDGNDPQHRFSRSIVIYGKENDPHYIRVYHGCYDPLAYPLFFLGGETSWEDKKIEFRIPPLSKPKRKYTKRERRESGGSRRWVSAREYKCYKLQIREGQFNVFCHAGHLFQQLLVDWYVKVESMRLDWYSKPAHQALIRADLYQGLLDTLATGEANASKARLRIVLSKQFPGSDRDVQSRFMDALTLVTRYGKPDYFVTMTCNPYWDKIDHPDVVAWVYHAKLLDIHDFSIKKGHLGTVAAWAHVTTFQKRGLPHEHFLLVMESGSKLKSPDDYDKYISVEIPDPNKYPRLHELVVKHMMHGPCGTLNKSCPCMLLMRYNCHINVEICSSIKSVKYLYKYIYKGHDQTSFSVDPKGNERRVINEINKYRDARMITAIEAMQVHLPGFHMIAYKGTNNIQDVVDHAKSQRSMLTEYFKMNERSAKAHNYLNKEFPEYFTWNKSGKYWKPRVAKQRLHIGRLAYVNPNEGDKFYLRVLLN</sequence>
<evidence type="ECO:0000313" key="2">
    <source>
        <dbReference type="EnsemblPlants" id="KQK89553"/>
    </source>
</evidence>
<dbReference type="Gramene" id="KQK89553">
    <property type="protein sequence ID" value="KQK89553"/>
    <property type="gene ID" value="SETIT_039069mg"/>
</dbReference>
<evidence type="ECO:0000313" key="3">
    <source>
        <dbReference type="Proteomes" id="UP000004995"/>
    </source>
</evidence>
<organism evidence="2 3">
    <name type="scientific">Setaria italica</name>
    <name type="common">Foxtail millet</name>
    <name type="synonym">Panicum italicum</name>
    <dbReference type="NCBI Taxonomy" id="4555"/>
    <lineage>
        <taxon>Eukaryota</taxon>
        <taxon>Viridiplantae</taxon>
        <taxon>Streptophyta</taxon>
        <taxon>Embryophyta</taxon>
        <taxon>Tracheophyta</taxon>
        <taxon>Spermatophyta</taxon>
        <taxon>Magnoliopsida</taxon>
        <taxon>Liliopsida</taxon>
        <taxon>Poales</taxon>
        <taxon>Poaceae</taxon>
        <taxon>PACMAD clade</taxon>
        <taxon>Panicoideae</taxon>
        <taxon>Panicodae</taxon>
        <taxon>Paniceae</taxon>
        <taxon>Cenchrinae</taxon>
        <taxon>Setaria</taxon>
    </lineage>
</organism>
<dbReference type="eggNOG" id="KOG0987">
    <property type="taxonomic scope" value="Eukaryota"/>
</dbReference>
<dbReference type="PANTHER" id="PTHR45786:SF68">
    <property type="entry name" value="OS02G0701800 PROTEIN"/>
    <property type="match status" value="1"/>
</dbReference>
<dbReference type="InParanoid" id="K4AJJ9"/>
<reference evidence="2" key="2">
    <citation type="submission" date="2018-08" db="UniProtKB">
        <authorList>
            <consortium name="EnsemblPlants"/>
        </authorList>
    </citation>
    <scope>IDENTIFICATION</scope>
    <source>
        <strain evidence="2">Yugu1</strain>
    </source>
</reference>
<evidence type="ECO:0000259" key="1">
    <source>
        <dbReference type="Pfam" id="PF14214"/>
    </source>
</evidence>
<dbReference type="EMBL" id="AGNK02005749">
    <property type="status" value="NOT_ANNOTATED_CDS"/>
    <property type="molecule type" value="Genomic_DNA"/>
</dbReference>
<dbReference type="PANTHER" id="PTHR45786">
    <property type="entry name" value="DNA BINDING PROTEIN-LIKE"/>
    <property type="match status" value="1"/>
</dbReference>
<keyword evidence="3" id="KW-1185">Reference proteome</keyword>
<dbReference type="EnsemblPlants" id="KQK89553">
    <property type="protein sequence ID" value="KQK89553"/>
    <property type="gene ID" value="SETIT_039069mg"/>
</dbReference>
<reference evidence="3" key="1">
    <citation type="journal article" date="2012" name="Nat. Biotechnol.">
        <title>Reference genome sequence of the model plant Setaria.</title>
        <authorList>
            <person name="Bennetzen J.L."/>
            <person name="Schmutz J."/>
            <person name="Wang H."/>
            <person name="Percifield R."/>
            <person name="Hawkins J."/>
            <person name="Pontaroli A.C."/>
            <person name="Estep M."/>
            <person name="Feng L."/>
            <person name="Vaughn J.N."/>
            <person name="Grimwood J."/>
            <person name="Jenkins J."/>
            <person name="Barry K."/>
            <person name="Lindquist E."/>
            <person name="Hellsten U."/>
            <person name="Deshpande S."/>
            <person name="Wang X."/>
            <person name="Wu X."/>
            <person name="Mitros T."/>
            <person name="Triplett J."/>
            <person name="Yang X."/>
            <person name="Ye C.Y."/>
            <person name="Mauro-Herrera M."/>
            <person name="Wang L."/>
            <person name="Li P."/>
            <person name="Sharma M."/>
            <person name="Sharma R."/>
            <person name="Ronald P.C."/>
            <person name="Panaud O."/>
            <person name="Kellogg E.A."/>
            <person name="Brutnell T.P."/>
            <person name="Doust A.N."/>
            <person name="Tuskan G.A."/>
            <person name="Rokhsar D."/>
            <person name="Devos K.M."/>
        </authorList>
    </citation>
    <scope>NUCLEOTIDE SEQUENCE [LARGE SCALE GENOMIC DNA]</scope>
    <source>
        <strain evidence="3">cv. Yugu1</strain>
    </source>
</reference>
<dbReference type="STRING" id="4555.K4AJJ9"/>
<dbReference type="AlphaFoldDB" id="K4AJJ9"/>
<dbReference type="Proteomes" id="UP000004995">
    <property type="component" value="Unassembled WGS sequence"/>
</dbReference>
<protein>
    <recommendedName>
        <fullName evidence="1">Helitron helicase-like domain-containing protein</fullName>
    </recommendedName>
</protein>
<accession>K4AJJ9</accession>
<name>K4AJJ9_SETIT</name>
<dbReference type="Pfam" id="PF14214">
    <property type="entry name" value="Helitron_like_N"/>
    <property type="match status" value="1"/>
</dbReference>
<dbReference type="HOGENOM" id="CLU_001324_5_6_1"/>